<dbReference type="EMBL" id="CP016027">
    <property type="protein sequence ID" value="ANJ66633.1"/>
    <property type="molecule type" value="Genomic_DNA"/>
</dbReference>
<reference evidence="2 3" key="1">
    <citation type="submission" date="2016-06" db="EMBL/GenBank/DDBJ databases">
        <title>Insight into the functional genes involving in sulfur oxidation in Pearl River water.</title>
        <authorList>
            <person name="Luo J."/>
            <person name="Tan X."/>
            <person name="Lin W."/>
        </authorList>
    </citation>
    <scope>NUCLEOTIDE SEQUENCE [LARGE SCALE GENOMIC DNA]</scope>
    <source>
        <strain evidence="2 3">LS2</strain>
    </source>
</reference>
<dbReference type="OrthoDB" id="7029786at2"/>
<protein>
    <submittedName>
        <fullName evidence="2">Uncharacterized protein</fullName>
    </submittedName>
</protein>
<dbReference type="KEGG" id="haz:A9404_03890"/>
<keyword evidence="1" id="KW-1133">Transmembrane helix</keyword>
<keyword evidence="1" id="KW-0812">Transmembrane</keyword>
<keyword evidence="1" id="KW-0472">Membrane</keyword>
<feature type="transmembrane region" description="Helical" evidence="1">
    <location>
        <begin position="36"/>
        <end position="55"/>
    </location>
</feature>
<evidence type="ECO:0000313" key="2">
    <source>
        <dbReference type="EMBL" id="ANJ66633.1"/>
    </source>
</evidence>
<accession>A0A191ZFI7</accession>
<sequence length="202" mass="23309">MAGLVILAIMIVYLIISLIVVQLARKTAKKYGGRGWVWGWVAALVMYNLVFWDWIPTVVMHKYYCTTEAGFWVYKSREEWIKENPGVFETLVSPKGARNTFEGSTDSGNYTDTYITNQRFRWVVKRSGPHPLNLWREEQKFVDVKTGEVLAKYVDFASSQIRPTGSWQGWKFWLYSPHCAGGDMNKSLMRGFKNSLKGSLEE</sequence>
<gene>
    <name evidence="2" type="ORF">A9404_03890</name>
</gene>
<name>A0A191ZFI7_9GAMM</name>
<organism evidence="2 3">
    <name type="scientific">Halothiobacillus diazotrophicus</name>
    <dbReference type="NCBI Taxonomy" id="1860122"/>
    <lineage>
        <taxon>Bacteria</taxon>
        <taxon>Pseudomonadati</taxon>
        <taxon>Pseudomonadota</taxon>
        <taxon>Gammaproteobacteria</taxon>
        <taxon>Chromatiales</taxon>
        <taxon>Halothiobacillaceae</taxon>
        <taxon>Halothiobacillus</taxon>
    </lineage>
</organism>
<keyword evidence="3" id="KW-1185">Reference proteome</keyword>
<dbReference type="AlphaFoldDB" id="A0A191ZFI7"/>
<feature type="transmembrane region" description="Helical" evidence="1">
    <location>
        <begin position="6"/>
        <end position="24"/>
    </location>
</feature>
<dbReference type="Proteomes" id="UP000078596">
    <property type="component" value="Chromosome"/>
</dbReference>
<proteinExistence type="predicted"/>
<dbReference type="RefSeq" id="WP_066098850.1">
    <property type="nucleotide sequence ID" value="NZ_CP016027.1"/>
</dbReference>
<evidence type="ECO:0000256" key="1">
    <source>
        <dbReference type="SAM" id="Phobius"/>
    </source>
</evidence>
<evidence type="ECO:0000313" key="3">
    <source>
        <dbReference type="Proteomes" id="UP000078596"/>
    </source>
</evidence>